<feature type="domain" description="FAD-binding PCMH-type" evidence="9">
    <location>
        <begin position="283"/>
        <end position="473"/>
    </location>
</feature>
<dbReference type="PANTHER" id="PTHR46568:SF1">
    <property type="entry name" value="ALKYLDIHYDROXYACETONEPHOSPHATE SYNTHASE, PEROXISOMAL"/>
    <property type="match status" value="1"/>
</dbReference>
<dbReference type="InterPro" id="IPR014352">
    <property type="entry name" value="FERM/acyl-CoA-bd_prot_sf"/>
</dbReference>
<dbReference type="EC" id="2.5.1.26" evidence="3 6"/>
<comment type="function">
    <text evidence="6">Catalyzes the exchange of an acyl for a long-chain alkyl group and the formation of the ether bond in the biosynthesis of ether phospholipids.</text>
</comment>
<proteinExistence type="inferred from homology"/>
<dbReference type="InterPro" id="IPR016164">
    <property type="entry name" value="FAD-linked_Oxase-like_C"/>
</dbReference>
<evidence type="ECO:0000256" key="3">
    <source>
        <dbReference type="ARBA" id="ARBA00012385"/>
    </source>
</evidence>
<dbReference type="InterPro" id="IPR025650">
    <property type="entry name" value="Alkyl-DHAP_Synthase"/>
</dbReference>
<evidence type="ECO:0000313" key="10">
    <source>
        <dbReference type="EMBL" id="CAK9065676.1"/>
    </source>
</evidence>
<dbReference type="PROSITE" id="PS51228">
    <property type="entry name" value="ACB_2"/>
    <property type="match status" value="1"/>
</dbReference>
<sequence>MAADALSDKILFEAAQVAVKTLSSLDDRNKLRLYAHYKQAKGGPVKGSRPGVFDQVARAKWDAWSTLQDMSKQDAMREYCKLADEFVPGWRQKVTSKSESTPLAAADASGAAPLSPAQPSSSQAWMTNAFLTMSALPERLQQISSSFFPPSESSSGARLHRGVPRESCDEALDRWGFEDTRFEADLFAGHREVYLTSERYPKAIAAGGMVNGLWSFFGQMHGGLKGHAVSSTVDQVELVEADPDAVALLTRLPNISLDSKERLRSGTGRGLGGLWSLRNGCSFLRMPDLVVKPRHEDDVLTVLQQAAGHFIVIPVGGRTGITSATTCPSISEDPRPVVSLDLRSMDKLLWVREEDRLACVEAGITGSSLKEALKREGYTMGMEPESMEFSTLGGWIATKTKNMKHSRYGNIDEMLVEVRVATSSGLVWQRGMKDRHASSTGRRSTGLELPGLLLGSEGCLGVITAAVVRIHPLPEVLEYESLEFTSWDLGVSFMRQVSQLPRALKPACFRLLDNGEFKLAEALREDLHRSRWRMPRSGQESVALLLFEGSGDEVDPWMSQIASSCSGTWTGPAIGEALYQMYFVIPYVRDFGMDYSILCESFELLLPWSRISGLEWPSVVEATAAKHQALQLPGVAKLWKGLLPSTEGGLLRLSIATSVEGFEWAAALEAFQGLQDAARRVLEQQADPGWKQDTGVALTSLKAALDPHHVLG</sequence>
<dbReference type="SUPFAM" id="SSF47027">
    <property type="entry name" value="Acyl-CoA binding protein"/>
    <property type="match status" value="1"/>
</dbReference>
<dbReference type="InterPro" id="IPR016167">
    <property type="entry name" value="FAD-bd_PCMH_sub1"/>
</dbReference>
<feature type="domain" description="ACB" evidence="8">
    <location>
        <begin position="1"/>
        <end position="92"/>
    </location>
</feature>
<gene>
    <name evidence="10" type="ORF">CCMP2556_LOCUS32281</name>
</gene>
<dbReference type="Pfam" id="PF02913">
    <property type="entry name" value="FAD-oxidase_C"/>
    <property type="match status" value="1"/>
</dbReference>
<evidence type="ECO:0000256" key="7">
    <source>
        <dbReference type="SAM" id="MobiDB-lite"/>
    </source>
</evidence>
<dbReference type="InterPro" id="IPR000582">
    <property type="entry name" value="Acyl-CoA-binding_protein"/>
</dbReference>
<evidence type="ECO:0000256" key="4">
    <source>
        <dbReference type="ARBA" id="ARBA00022630"/>
    </source>
</evidence>
<comment type="caution">
    <text evidence="10">The sequence shown here is derived from an EMBL/GenBank/DDBJ whole genome shotgun (WGS) entry which is preliminary data.</text>
</comment>
<dbReference type="PROSITE" id="PS51387">
    <property type="entry name" value="FAD_PCMH"/>
    <property type="match status" value="1"/>
</dbReference>
<evidence type="ECO:0000259" key="8">
    <source>
        <dbReference type="PROSITE" id="PS51228"/>
    </source>
</evidence>
<comment type="subunit">
    <text evidence="6">Homodimer.</text>
</comment>
<dbReference type="InterPro" id="IPR006094">
    <property type="entry name" value="Oxid_FAD_bind_N"/>
</dbReference>
<keyword evidence="6" id="KW-0808">Transferase</keyword>
<dbReference type="InterPro" id="IPR004113">
    <property type="entry name" value="FAD-bd_oxidored_4_C"/>
</dbReference>
<accession>A0ABP0NQB2</accession>
<reference evidence="10 11" key="1">
    <citation type="submission" date="2024-02" db="EMBL/GenBank/DDBJ databases">
        <authorList>
            <person name="Chen Y."/>
            <person name="Shah S."/>
            <person name="Dougan E. K."/>
            <person name="Thang M."/>
            <person name="Chan C."/>
        </authorList>
    </citation>
    <scope>NUCLEOTIDE SEQUENCE [LARGE SCALE GENOMIC DNA]</scope>
</reference>
<comment type="cofactor">
    <cofactor evidence="6">
        <name>FAD</name>
        <dbReference type="ChEBI" id="CHEBI:57692"/>
    </cofactor>
</comment>
<dbReference type="Pfam" id="PF01565">
    <property type="entry name" value="FAD_binding_4"/>
    <property type="match status" value="1"/>
</dbReference>
<protein>
    <recommendedName>
        <fullName evidence="3 6">Alkylglycerone-phosphate synthase</fullName>
        <shortName evidence="6">Alkyl-DHAP synthase</shortName>
        <ecNumber evidence="3 6">2.5.1.26</ecNumber>
    </recommendedName>
</protein>
<dbReference type="PRINTS" id="PR00689">
    <property type="entry name" value="ACOABINDINGP"/>
</dbReference>
<dbReference type="Gene3D" id="3.30.43.10">
    <property type="entry name" value="Uridine Diphospho-n-acetylenolpyruvylglucosamine Reductase, domain 2"/>
    <property type="match status" value="1"/>
</dbReference>
<dbReference type="Gene3D" id="3.30.465.10">
    <property type="match status" value="1"/>
</dbReference>
<evidence type="ECO:0000256" key="5">
    <source>
        <dbReference type="ARBA" id="ARBA00022827"/>
    </source>
</evidence>
<dbReference type="InterPro" id="IPR016169">
    <property type="entry name" value="FAD-bd_PCMH_sub2"/>
</dbReference>
<keyword evidence="5 6" id="KW-0274">FAD</keyword>
<comment type="subcellular location">
    <subcellularLocation>
        <location evidence="6">Peroxisome</location>
    </subcellularLocation>
</comment>
<dbReference type="SUPFAM" id="SSF56176">
    <property type="entry name" value="FAD-binding/transporter-associated domain-like"/>
    <property type="match status" value="1"/>
</dbReference>
<dbReference type="Gene3D" id="3.30.70.3450">
    <property type="match status" value="1"/>
</dbReference>
<name>A0ABP0NQB2_9DINO</name>
<evidence type="ECO:0000313" key="11">
    <source>
        <dbReference type="Proteomes" id="UP001642484"/>
    </source>
</evidence>
<evidence type="ECO:0000256" key="2">
    <source>
        <dbReference type="ARBA" id="ARBA00008000"/>
    </source>
</evidence>
<keyword evidence="6" id="KW-0443">Lipid metabolism</keyword>
<evidence type="ECO:0000259" key="9">
    <source>
        <dbReference type="PROSITE" id="PS51387"/>
    </source>
</evidence>
<keyword evidence="11" id="KW-1185">Reference proteome</keyword>
<comment type="catalytic activity">
    <reaction evidence="6">
        <text>a long chain fatty alcohol + a 1-acylglycerone 3-phosphate = a 1-O-alkylglycerone 3-phosphate + a long-chain fatty acid + H(+)</text>
        <dbReference type="Rhea" id="RHEA:36171"/>
        <dbReference type="ChEBI" id="CHEBI:15378"/>
        <dbReference type="ChEBI" id="CHEBI:17135"/>
        <dbReference type="ChEBI" id="CHEBI:57534"/>
        <dbReference type="ChEBI" id="CHEBI:57560"/>
        <dbReference type="ChEBI" id="CHEBI:73315"/>
        <dbReference type="EC" id="2.5.1.26"/>
    </reaction>
</comment>
<dbReference type="PANTHER" id="PTHR46568">
    <property type="entry name" value="ALKYLDIHYDROXYACETONEPHOSPHATE SYNTHASE, PEROXISOMAL"/>
    <property type="match status" value="1"/>
</dbReference>
<dbReference type="SUPFAM" id="SSF55103">
    <property type="entry name" value="FAD-linked oxidases, C-terminal domain"/>
    <property type="match status" value="1"/>
</dbReference>
<evidence type="ECO:0000256" key="6">
    <source>
        <dbReference type="RuleBase" id="RU363113"/>
    </source>
</evidence>
<dbReference type="EMBL" id="CAXAMN010022028">
    <property type="protein sequence ID" value="CAK9065676.1"/>
    <property type="molecule type" value="Genomic_DNA"/>
</dbReference>
<dbReference type="Pfam" id="PF00887">
    <property type="entry name" value="ACBP"/>
    <property type="match status" value="1"/>
</dbReference>
<feature type="region of interest" description="Disordered" evidence="7">
    <location>
        <begin position="101"/>
        <end position="120"/>
    </location>
</feature>
<keyword evidence="4 6" id="KW-0285">Flavoprotein</keyword>
<keyword evidence="6" id="KW-0576">Peroxisome</keyword>
<comment type="similarity">
    <text evidence="2 6">Belongs to the FAD-binding oxidoreductase/transferase type 4 family.</text>
</comment>
<dbReference type="InterPro" id="IPR036318">
    <property type="entry name" value="FAD-bd_PCMH-like_sf"/>
</dbReference>
<dbReference type="InterPro" id="IPR016166">
    <property type="entry name" value="FAD-bd_PCMH"/>
</dbReference>
<comment type="pathway">
    <text evidence="1 6">Glycerolipid metabolism; ether lipid biosynthesis.</text>
</comment>
<feature type="compositionally biased region" description="Low complexity" evidence="7">
    <location>
        <begin position="102"/>
        <end position="120"/>
    </location>
</feature>
<keyword evidence="6" id="KW-0444">Lipid biosynthesis</keyword>
<dbReference type="InterPro" id="IPR035984">
    <property type="entry name" value="Acyl-CoA-binding_sf"/>
</dbReference>
<dbReference type="Gene3D" id="1.20.80.10">
    <property type="match status" value="1"/>
</dbReference>
<evidence type="ECO:0000256" key="1">
    <source>
        <dbReference type="ARBA" id="ARBA00004670"/>
    </source>
</evidence>
<organism evidence="10 11">
    <name type="scientific">Durusdinium trenchii</name>
    <dbReference type="NCBI Taxonomy" id="1381693"/>
    <lineage>
        <taxon>Eukaryota</taxon>
        <taxon>Sar</taxon>
        <taxon>Alveolata</taxon>
        <taxon>Dinophyceae</taxon>
        <taxon>Suessiales</taxon>
        <taxon>Symbiodiniaceae</taxon>
        <taxon>Durusdinium</taxon>
    </lineage>
</organism>
<dbReference type="Proteomes" id="UP001642484">
    <property type="component" value="Unassembled WGS sequence"/>
</dbReference>